<dbReference type="AlphaFoldDB" id="A0A382Y4X0"/>
<keyword evidence="4" id="KW-0808">Transferase</keyword>
<evidence type="ECO:0000313" key="6">
    <source>
        <dbReference type="EMBL" id="SVD78180.1"/>
    </source>
</evidence>
<dbReference type="NCBIfam" id="TIGR00421">
    <property type="entry name" value="ubiX_pad"/>
    <property type="match status" value="1"/>
</dbReference>
<protein>
    <recommendedName>
        <fullName evidence="5">Flavoprotein domain-containing protein</fullName>
    </recommendedName>
</protein>
<keyword evidence="2" id="KW-0285">Flavoprotein</keyword>
<keyword evidence="1" id="KW-0637">Prenyltransferase</keyword>
<feature type="domain" description="Flavoprotein" evidence="5">
    <location>
        <begin position="3"/>
        <end position="186"/>
    </location>
</feature>
<dbReference type="InterPro" id="IPR004507">
    <property type="entry name" value="UbiX-like"/>
</dbReference>
<dbReference type="NCBIfam" id="NF004685">
    <property type="entry name" value="PRK06029.1"/>
    <property type="match status" value="1"/>
</dbReference>
<evidence type="ECO:0000256" key="3">
    <source>
        <dbReference type="ARBA" id="ARBA00022643"/>
    </source>
</evidence>
<dbReference type="PANTHER" id="PTHR43374:SF1">
    <property type="entry name" value="FLAVIN PRENYLTRANSFERASE PAD1, MITOCHONDRIAL"/>
    <property type="match status" value="1"/>
</dbReference>
<dbReference type="InterPro" id="IPR036551">
    <property type="entry name" value="Flavin_trans-like"/>
</dbReference>
<dbReference type="SUPFAM" id="SSF52507">
    <property type="entry name" value="Homo-oligomeric flavin-containing Cys decarboxylases, HFCD"/>
    <property type="match status" value="1"/>
</dbReference>
<dbReference type="PANTHER" id="PTHR43374">
    <property type="entry name" value="FLAVIN PRENYLTRANSFERASE"/>
    <property type="match status" value="1"/>
</dbReference>
<dbReference type="Gene3D" id="3.40.50.1950">
    <property type="entry name" value="Flavin prenyltransferase-like"/>
    <property type="match status" value="1"/>
</dbReference>
<dbReference type="InterPro" id="IPR003382">
    <property type="entry name" value="Flavoprotein"/>
</dbReference>
<dbReference type="GO" id="GO:0004659">
    <property type="term" value="F:prenyltransferase activity"/>
    <property type="evidence" value="ECO:0007669"/>
    <property type="project" value="UniProtKB-KW"/>
</dbReference>
<evidence type="ECO:0000256" key="4">
    <source>
        <dbReference type="ARBA" id="ARBA00022679"/>
    </source>
</evidence>
<reference evidence="6" key="1">
    <citation type="submission" date="2018-05" db="EMBL/GenBank/DDBJ databases">
        <authorList>
            <person name="Lanie J.A."/>
            <person name="Ng W.-L."/>
            <person name="Kazmierczak K.M."/>
            <person name="Andrzejewski T.M."/>
            <person name="Davidsen T.M."/>
            <person name="Wayne K.J."/>
            <person name="Tettelin H."/>
            <person name="Glass J.I."/>
            <person name="Rusch D."/>
            <person name="Podicherti R."/>
            <person name="Tsui H.-C.T."/>
            <person name="Winkler M.E."/>
        </authorList>
    </citation>
    <scope>NUCLEOTIDE SEQUENCE</scope>
</reference>
<gene>
    <name evidence="6" type="ORF">METZ01_LOCUS431034</name>
</gene>
<evidence type="ECO:0000256" key="2">
    <source>
        <dbReference type="ARBA" id="ARBA00022630"/>
    </source>
</evidence>
<dbReference type="EMBL" id="UINC01172878">
    <property type="protein sequence ID" value="SVD78180.1"/>
    <property type="molecule type" value="Genomic_DNA"/>
</dbReference>
<evidence type="ECO:0000259" key="5">
    <source>
        <dbReference type="Pfam" id="PF02441"/>
    </source>
</evidence>
<organism evidence="6">
    <name type="scientific">marine metagenome</name>
    <dbReference type="NCBI Taxonomy" id="408172"/>
    <lineage>
        <taxon>unclassified sequences</taxon>
        <taxon>metagenomes</taxon>
        <taxon>ecological metagenomes</taxon>
    </lineage>
</organism>
<keyword evidence="3" id="KW-0288">FMN</keyword>
<name>A0A382Y4X0_9ZZZZ</name>
<accession>A0A382Y4X0</accession>
<dbReference type="Pfam" id="PF02441">
    <property type="entry name" value="Flavoprotein"/>
    <property type="match status" value="1"/>
</dbReference>
<dbReference type="HAMAP" id="MF_01984">
    <property type="entry name" value="ubiX_pad"/>
    <property type="match status" value="1"/>
</dbReference>
<proteinExistence type="inferred from homology"/>
<evidence type="ECO:0000256" key="1">
    <source>
        <dbReference type="ARBA" id="ARBA00022602"/>
    </source>
</evidence>
<sequence>MHKHIIVAITGASGAIYALRLLRALLIGGHRVSVVFSKFGRYVLQDEVGLPAGEDFFAQLCKIYGESLQNGQLEEHRIGDLAASIASGSVRVDGMAVIPCSMKTLSSIAHGTSVSLIDRAADVTLKEGRPLVLVPRETPFNLIHMRNMVTAAEAGARIVPAMPAFYQKPKTFDDLADFVAGRVLNLLGVEHDLFIPWRSEED</sequence>
<dbReference type="GO" id="GO:0016831">
    <property type="term" value="F:carboxy-lyase activity"/>
    <property type="evidence" value="ECO:0007669"/>
    <property type="project" value="TreeGrafter"/>
</dbReference>